<dbReference type="RefSeq" id="WP_108829597.1">
    <property type="nucleotide sequence ID" value="NZ_OMOR01000001.1"/>
</dbReference>
<evidence type="ECO:0000313" key="1">
    <source>
        <dbReference type="EMBL" id="SPH22680.1"/>
    </source>
</evidence>
<evidence type="ECO:0000313" key="2">
    <source>
        <dbReference type="Proteomes" id="UP000244880"/>
    </source>
</evidence>
<dbReference type="OrthoDB" id="9772295at2"/>
<dbReference type="InterPro" id="IPR014917">
    <property type="entry name" value="DUF1800"/>
</dbReference>
<keyword evidence="2" id="KW-1185">Reference proteome</keyword>
<reference evidence="1 2" key="1">
    <citation type="submission" date="2018-03" db="EMBL/GenBank/DDBJ databases">
        <authorList>
            <person name="Keele B.F."/>
        </authorList>
    </citation>
    <scope>NUCLEOTIDE SEQUENCE [LARGE SCALE GENOMIC DNA]</scope>
    <source>
        <strain evidence="1 2">CECT 8599</strain>
    </source>
</reference>
<sequence length="465" mass="50936">MAGFNSELAAIRFGCGLSPVVDAPRSIDTMLQGLQSADAMAQTFPIESFDTFRETRMKAVAAQRKILKENRGSDIGKAARKQRNVLNRIARTDKGRWLGQTLLRRSYTEQGFFERLAFFWGDHFSAQGKQGLIRRATSPYIEDAIRPNMTGQFADLLKAAVLHPLMLTYLDQHRSVGPNSAFAVRKTAQGKAAGLNENLAREVLELHTLGVNGPYTQTDVTQLAELFTGLTFQVNVGFKFRKDMVEPGAETVLGKTYGDQMNRAPVLAVLDDLAVHPATARHVAWKLAMHFVSDTPEPALIDHVAAAFQATDGNLMAVYTALLDHPAAWQTDKMNFKFPVDFVGSACRALAIPPAPIQAFDEKGMQNAISTPMAMMGQNWQLPIGPDGWPEEDSEWITPQGLSGRVRWAMAVPQVLQPALPDPREFVDAALGSFAPDAVRFAASAAESKTEAIGLVLASPAFQRR</sequence>
<proteinExistence type="predicted"/>
<accession>A0A2R8BI33</accession>
<dbReference type="AlphaFoldDB" id="A0A2R8BI33"/>
<evidence type="ECO:0008006" key="3">
    <source>
        <dbReference type="Google" id="ProtNLM"/>
    </source>
</evidence>
<organism evidence="1 2">
    <name type="scientific">Ascidiaceihabitans donghaensis</name>
    <dbReference type="NCBI Taxonomy" id="1510460"/>
    <lineage>
        <taxon>Bacteria</taxon>
        <taxon>Pseudomonadati</taxon>
        <taxon>Pseudomonadota</taxon>
        <taxon>Alphaproteobacteria</taxon>
        <taxon>Rhodobacterales</taxon>
        <taxon>Paracoccaceae</taxon>
        <taxon>Ascidiaceihabitans</taxon>
    </lineage>
</organism>
<dbReference type="Proteomes" id="UP000244880">
    <property type="component" value="Unassembled WGS sequence"/>
</dbReference>
<gene>
    <name evidence="1" type="ORF">ASD8599_03425</name>
</gene>
<dbReference type="Pfam" id="PF08811">
    <property type="entry name" value="DUF1800"/>
    <property type="match status" value="1"/>
</dbReference>
<name>A0A2R8BI33_9RHOB</name>
<protein>
    <recommendedName>
        <fullName evidence="3">DUF1800 domain-containing protein</fullName>
    </recommendedName>
</protein>
<dbReference type="EMBL" id="OMOR01000001">
    <property type="protein sequence ID" value="SPH22680.1"/>
    <property type="molecule type" value="Genomic_DNA"/>
</dbReference>